<sequence length="66" mass="7320">MTLSDNCCRVNIGSTMYTLVLSILCGSLSCVTPRYWRNHGAGKKTSRWPTKYLSPVSLLTKIHGCV</sequence>
<protein>
    <submittedName>
        <fullName evidence="2">Uncharacterized protein</fullName>
    </submittedName>
</protein>
<reference evidence="2 3" key="1">
    <citation type="submission" date="2016-03" db="EMBL/GenBank/DDBJ databases">
        <title>Trachymyrmex septentrionalis WGS genome.</title>
        <authorList>
            <person name="Nygaard S."/>
            <person name="Hu H."/>
            <person name="Boomsma J."/>
            <person name="Zhang G."/>
        </authorList>
    </citation>
    <scope>NUCLEOTIDE SEQUENCE [LARGE SCALE GENOMIC DNA]</scope>
    <source>
        <strain evidence="2">Tsep2-gDNA-1</strain>
        <tissue evidence="2">Whole body</tissue>
    </source>
</reference>
<dbReference type="Proteomes" id="UP000078541">
    <property type="component" value="Unassembled WGS sequence"/>
</dbReference>
<keyword evidence="1" id="KW-1133">Transmembrane helix</keyword>
<keyword evidence="1" id="KW-0472">Membrane</keyword>
<gene>
    <name evidence="2" type="ORF">ALC56_08609</name>
</gene>
<name>A0A195F8Q0_9HYME</name>
<accession>A0A195F8Q0</accession>
<evidence type="ECO:0000313" key="2">
    <source>
        <dbReference type="EMBL" id="KYN36818.1"/>
    </source>
</evidence>
<keyword evidence="3" id="KW-1185">Reference proteome</keyword>
<evidence type="ECO:0000313" key="3">
    <source>
        <dbReference type="Proteomes" id="UP000078541"/>
    </source>
</evidence>
<keyword evidence="1" id="KW-0812">Transmembrane</keyword>
<organism evidence="2 3">
    <name type="scientific">Trachymyrmex septentrionalis</name>
    <dbReference type="NCBI Taxonomy" id="34720"/>
    <lineage>
        <taxon>Eukaryota</taxon>
        <taxon>Metazoa</taxon>
        <taxon>Ecdysozoa</taxon>
        <taxon>Arthropoda</taxon>
        <taxon>Hexapoda</taxon>
        <taxon>Insecta</taxon>
        <taxon>Pterygota</taxon>
        <taxon>Neoptera</taxon>
        <taxon>Endopterygota</taxon>
        <taxon>Hymenoptera</taxon>
        <taxon>Apocrita</taxon>
        <taxon>Aculeata</taxon>
        <taxon>Formicoidea</taxon>
        <taxon>Formicidae</taxon>
        <taxon>Myrmicinae</taxon>
        <taxon>Trachymyrmex</taxon>
    </lineage>
</organism>
<proteinExistence type="predicted"/>
<dbReference type="AlphaFoldDB" id="A0A195F8Q0"/>
<evidence type="ECO:0000256" key="1">
    <source>
        <dbReference type="SAM" id="Phobius"/>
    </source>
</evidence>
<feature type="transmembrane region" description="Helical" evidence="1">
    <location>
        <begin position="16"/>
        <end position="36"/>
    </location>
</feature>
<dbReference type="EMBL" id="KQ981727">
    <property type="protein sequence ID" value="KYN36818.1"/>
    <property type="molecule type" value="Genomic_DNA"/>
</dbReference>